<dbReference type="Gene3D" id="1.20.1110.10">
    <property type="entry name" value="Calcium-transporting ATPase, transmembrane domain"/>
    <property type="match status" value="1"/>
</dbReference>
<comment type="subcellular location">
    <subcellularLocation>
        <location evidence="1">Membrane</location>
        <topology evidence="1">Multi-pass membrane protein</topology>
    </subcellularLocation>
</comment>
<evidence type="ECO:0000313" key="9">
    <source>
        <dbReference type="Proteomes" id="UP000672038"/>
    </source>
</evidence>
<dbReference type="SUPFAM" id="SSF56784">
    <property type="entry name" value="HAD-like"/>
    <property type="match status" value="1"/>
</dbReference>
<dbReference type="InterPro" id="IPR001757">
    <property type="entry name" value="P_typ_ATPase"/>
</dbReference>
<feature type="transmembrane region" description="Helical" evidence="6">
    <location>
        <begin position="618"/>
        <end position="637"/>
    </location>
</feature>
<dbReference type="PROSITE" id="PS00154">
    <property type="entry name" value="ATPASE_E1_E2"/>
    <property type="match status" value="1"/>
</dbReference>
<proteinExistence type="predicted"/>
<dbReference type="EMBL" id="CP054393">
    <property type="protein sequence ID" value="QTX02856.1"/>
    <property type="molecule type" value="Genomic_DNA"/>
</dbReference>
<dbReference type="Pfam" id="PF00122">
    <property type="entry name" value="E1-E2_ATPase"/>
    <property type="match status" value="1"/>
</dbReference>
<dbReference type="InterPro" id="IPR036412">
    <property type="entry name" value="HAD-like_sf"/>
</dbReference>
<feature type="transmembrane region" description="Helical" evidence="6">
    <location>
        <begin position="740"/>
        <end position="758"/>
    </location>
</feature>
<keyword evidence="5 6" id="KW-0472">Membrane</keyword>
<feature type="transmembrane region" description="Helical" evidence="6">
    <location>
        <begin position="688"/>
        <end position="705"/>
    </location>
</feature>
<feature type="transmembrane region" description="Helical" evidence="6">
    <location>
        <begin position="79"/>
        <end position="97"/>
    </location>
</feature>
<dbReference type="RefSeq" id="WP_210954897.1">
    <property type="nucleotide sequence ID" value="NZ_CP054393.1"/>
</dbReference>
<feature type="transmembrane region" description="Helical" evidence="6">
    <location>
        <begin position="254"/>
        <end position="282"/>
    </location>
</feature>
<dbReference type="Gene3D" id="3.40.1110.10">
    <property type="entry name" value="Calcium-transporting ATPase, cytoplasmic domain N"/>
    <property type="match status" value="1"/>
</dbReference>
<dbReference type="AlphaFoldDB" id="A0A975INH4"/>
<keyword evidence="4 6" id="KW-1133">Transmembrane helix</keyword>
<feature type="transmembrane region" description="Helical" evidence="6">
    <location>
        <begin position="224"/>
        <end position="248"/>
    </location>
</feature>
<dbReference type="PROSITE" id="PS01229">
    <property type="entry name" value="COF_2"/>
    <property type="match status" value="1"/>
</dbReference>
<dbReference type="SFLD" id="SFLDF00027">
    <property type="entry name" value="p-type_atpase"/>
    <property type="match status" value="1"/>
</dbReference>
<dbReference type="GO" id="GO:0016020">
    <property type="term" value="C:membrane"/>
    <property type="evidence" value="ECO:0007669"/>
    <property type="project" value="UniProtKB-SubCell"/>
</dbReference>
<dbReference type="InterPro" id="IPR023299">
    <property type="entry name" value="ATPase_P-typ_cyto_dom_N"/>
</dbReference>
<dbReference type="PRINTS" id="PR00119">
    <property type="entry name" value="CATATPASE"/>
</dbReference>
<reference evidence="8" key="1">
    <citation type="submission" date="2020-06" db="EMBL/GenBank/DDBJ databases">
        <title>Complete genome sequence of Candidatus Phytoplasma luffae NCHU2019.</title>
        <authorList>
            <person name="Cho S.-T."/>
            <person name="Tan C.-M."/>
            <person name="Li J.-R."/>
            <person name="Chien Y.-Y."/>
            <person name="Chiu Y.-C."/>
            <person name="Yang J.-Y."/>
            <person name="Kuo C.-H."/>
        </authorList>
    </citation>
    <scope>NUCLEOTIDE SEQUENCE</scope>
    <source>
        <strain evidence="8">NCHU2019</strain>
    </source>
</reference>
<feature type="transmembrane region" description="Helical" evidence="6">
    <location>
        <begin position="50"/>
        <end position="73"/>
    </location>
</feature>
<dbReference type="SUPFAM" id="SSF81653">
    <property type="entry name" value="Calcium ATPase, transduction domain A"/>
    <property type="match status" value="1"/>
</dbReference>
<dbReference type="SUPFAM" id="SSF81665">
    <property type="entry name" value="Calcium ATPase, transmembrane domain M"/>
    <property type="match status" value="1"/>
</dbReference>
<dbReference type="SFLD" id="SFLDS00003">
    <property type="entry name" value="Haloacid_Dehalogenase"/>
    <property type="match status" value="1"/>
</dbReference>
<dbReference type="Pfam" id="PF00702">
    <property type="entry name" value="Hydrolase"/>
    <property type="match status" value="1"/>
</dbReference>
<dbReference type="NCBIfam" id="TIGR01494">
    <property type="entry name" value="ATPase_P-type"/>
    <property type="match status" value="2"/>
</dbReference>
<evidence type="ECO:0000256" key="4">
    <source>
        <dbReference type="ARBA" id="ARBA00022989"/>
    </source>
</evidence>
<evidence type="ECO:0000256" key="1">
    <source>
        <dbReference type="ARBA" id="ARBA00004141"/>
    </source>
</evidence>
<evidence type="ECO:0000256" key="6">
    <source>
        <dbReference type="SAM" id="Phobius"/>
    </source>
</evidence>
<name>A0A975INH4_LOWBP</name>
<keyword evidence="3" id="KW-1278">Translocase</keyword>
<evidence type="ECO:0000256" key="2">
    <source>
        <dbReference type="ARBA" id="ARBA00022692"/>
    </source>
</evidence>
<dbReference type="InterPro" id="IPR023298">
    <property type="entry name" value="ATPase_P-typ_TM_dom_sf"/>
</dbReference>
<evidence type="ECO:0000259" key="7">
    <source>
        <dbReference type="Pfam" id="PF00122"/>
    </source>
</evidence>
<evidence type="ECO:0000256" key="5">
    <source>
        <dbReference type="ARBA" id="ARBA00023136"/>
    </source>
</evidence>
<dbReference type="GO" id="GO:0005524">
    <property type="term" value="F:ATP binding"/>
    <property type="evidence" value="ECO:0007669"/>
    <property type="project" value="InterPro"/>
</dbReference>
<dbReference type="KEGG" id="pluf:LFWB_2860"/>
<evidence type="ECO:0000256" key="3">
    <source>
        <dbReference type="ARBA" id="ARBA00022967"/>
    </source>
</evidence>
<dbReference type="Gene3D" id="3.40.50.1000">
    <property type="entry name" value="HAD superfamily/HAD-like"/>
    <property type="match status" value="1"/>
</dbReference>
<feature type="domain" description="P-type ATPase A" evidence="7">
    <location>
        <begin position="114"/>
        <end position="208"/>
    </location>
</feature>
<dbReference type="Gene3D" id="2.70.150.10">
    <property type="entry name" value="Calcium-transporting ATPase, cytoplasmic transduction domain A"/>
    <property type="match status" value="1"/>
</dbReference>
<dbReference type="InterPro" id="IPR018303">
    <property type="entry name" value="ATPase_P-typ_P_site"/>
</dbReference>
<dbReference type="SFLD" id="SFLDG00002">
    <property type="entry name" value="C1.7:_P-type_atpase_like"/>
    <property type="match status" value="1"/>
</dbReference>
<dbReference type="Proteomes" id="UP000672038">
    <property type="component" value="Chromosome"/>
</dbReference>
<dbReference type="GO" id="GO:0016887">
    <property type="term" value="F:ATP hydrolysis activity"/>
    <property type="evidence" value="ECO:0007669"/>
    <property type="project" value="InterPro"/>
</dbReference>
<keyword evidence="9" id="KW-1185">Reference proteome</keyword>
<sequence>MNKNIEKFKKNQDPILLNIKGLTSEEVEEKIRNNQKNKNKDKFNKSIKDILFFNIFTLFNALLLIITIIIIYIGEWKQLFFLIINSFNVFINIYQEIKTKKTLDKISLLKLNFTKVVRNGALGEVLVENIVTEDILFLELGSQIVADSIIKKGTLEVNESFLTGESKSVFKKEGDFLFSGSYVVSGNAYSKVVKVDSDTYISKLTREAKKYKKIKTPLLRTFDLLIRSIIFILIPIALFLSLFCVFASDQNTFILGICGFVLGMMPIGLFLLTSVTLFVGFVKLINKKAYIKDLYGIEMLARIDVLCLDKTGTITDGAMTVKNILDYNEFNLFSKELMFEIINAFNNNNNSTQNALYEKFCSSFKKQNKINNYEITEIQNFSSEKKYSAVEVKGLGTFLLGAPEFILKQNFDKIQQKFNEQTQLGYRVLLLVQTYTKISDINVDTNYNIISLISLEDTIKKDTFEVIDFFIKNGIQIKIISGDNSDTISHIAKKINIISDDKKVINLTNIKEEELPKIAKDYNVFGRATPIQKKHIIESFKQNNYKVGMIGDGVNDILAFKEADISIAMASGSESSRNVANLILMDSQFSSLTEVFAEGRRVVNNLQKISISFLIKNILFFLLAIITIFYNLFVWAIGKDFLPFPLKPLQFNIFDTFFVGLPSFFLALEANNKKVEKSFVKNILKQTYIYPLIITVFYIFCLLIERNNDKISNFLSLFCSFIFCFVFIQNCRPFNKLKFILVMSVISLFIPIYIFLNLDFIKSLF</sequence>
<keyword evidence="2 6" id="KW-0812">Transmembrane</keyword>
<evidence type="ECO:0000313" key="8">
    <source>
        <dbReference type="EMBL" id="QTX02856.1"/>
    </source>
</evidence>
<gene>
    <name evidence="8" type="primary">mgtA</name>
    <name evidence="8" type="ORF">LFWB_2860</name>
</gene>
<dbReference type="PANTHER" id="PTHR42861">
    <property type="entry name" value="CALCIUM-TRANSPORTING ATPASE"/>
    <property type="match status" value="1"/>
</dbReference>
<dbReference type="InterPro" id="IPR008250">
    <property type="entry name" value="ATPase_P-typ_transduc_dom_A_sf"/>
</dbReference>
<dbReference type="InterPro" id="IPR059000">
    <property type="entry name" value="ATPase_P-type_domA"/>
</dbReference>
<feature type="transmembrane region" description="Helical" evidence="6">
    <location>
        <begin position="711"/>
        <end position="728"/>
    </location>
</feature>
<dbReference type="InterPro" id="IPR023214">
    <property type="entry name" value="HAD_sf"/>
</dbReference>
<protein>
    <submittedName>
        <fullName evidence="8">Cation transport ATPase, P-type</fullName>
    </submittedName>
</protein>
<dbReference type="InterPro" id="IPR044492">
    <property type="entry name" value="P_typ_ATPase_HD_dom"/>
</dbReference>
<organism evidence="8 9">
    <name type="scientific">Loofah witches'-broom phytoplasma</name>
    <dbReference type="NCBI Taxonomy" id="35773"/>
    <lineage>
        <taxon>Bacteria</taxon>
        <taxon>Bacillati</taxon>
        <taxon>Mycoplasmatota</taxon>
        <taxon>Mollicutes</taxon>
        <taxon>Acholeplasmatales</taxon>
        <taxon>Acholeplasmataceae</taxon>
        <taxon>Candidatus Phytoplasma</taxon>
        <taxon>16SrVIII (Loofah witches'-broom group)</taxon>
    </lineage>
</organism>
<accession>A0A975INH4</accession>